<dbReference type="GO" id="GO:0006952">
    <property type="term" value="P:defense response"/>
    <property type="evidence" value="ECO:0007669"/>
    <property type="project" value="UniProtKB-KW"/>
</dbReference>
<dbReference type="GO" id="GO:0030598">
    <property type="term" value="F:rRNA N-glycosylase activity"/>
    <property type="evidence" value="ECO:0007669"/>
    <property type="project" value="UniProtKB-EC"/>
</dbReference>
<keyword evidence="1" id="KW-0800">Toxin</keyword>
<dbReference type="Gene3D" id="3.40.420.10">
    <property type="entry name" value="Ricin (A subunit), domain 1"/>
    <property type="match status" value="1"/>
</dbReference>
<feature type="compositionally biased region" description="Basic residues" evidence="2">
    <location>
        <begin position="9"/>
        <end position="20"/>
    </location>
</feature>
<organism evidence="3 4">
    <name type="scientific">Cuscuta epithymum</name>
    <dbReference type="NCBI Taxonomy" id="186058"/>
    <lineage>
        <taxon>Eukaryota</taxon>
        <taxon>Viridiplantae</taxon>
        <taxon>Streptophyta</taxon>
        <taxon>Embryophyta</taxon>
        <taxon>Tracheophyta</taxon>
        <taxon>Spermatophyta</taxon>
        <taxon>Magnoliopsida</taxon>
        <taxon>eudicotyledons</taxon>
        <taxon>Gunneridae</taxon>
        <taxon>Pentapetalae</taxon>
        <taxon>asterids</taxon>
        <taxon>lamiids</taxon>
        <taxon>Solanales</taxon>
        <taxon>Convolvulaceae</taxon>
        <taxon>Cuscuteae</taxon>
        <taxon>Cuscuta</taxon>
        <taxon>Cuscuta subgen. Cuscuta</taxon>
    </lineage>
</organism>
<evidence type="ECO:0000313" key="4">
    <source>
        <dbReference type="Proteomes" id="UP001152523"/>
    </source>
</evidence>
<dbReference type="InterPro" id="IPR001574">
    <property type="entry name" value="Ribosome_inactivat_prot"/>
</dbReference>
<dbReference type="PRINTS" id="PR00396">
    <property type="entry name" value="SHIGARICIN"/>
</dbReference>
<gene>
    <name evidence="3" type="ORF">CEPIT_LOCUS6393</name>
</gene>
<comment type="caution">
    <text evidence="3">The sequence shown here is derived from an EMBL/GenBank/DDBJ whole genome shotgun (WGS) entry which is preliminary data.</text>
</comment>
<dbReference type="EC" id="3.2.2.22" evidence="1"/>
<evidence type="ECO:0000313" key="3">
    <source>
        <dbReference type="EMBL" id="CAH9078008.1"/>
    </source>
</evidence>
<keyword evidence="1" id="KW-0611">Plant defense</keyword>
<dbReference type="InterPro" id="IPR017989">
    <property type="entry name" value="Ribosome_inactivat_1/2"/>
</dbReference>
<evidence type="ECO:0000256" key="2">
    <source>
        <dbReference type="SAM" id="MobiDB-lite"/>
    </source>
</evidence>
<sequence length="299" mass="34288">MSSSSSSKSKSKPSKSRPHHPSSSLSASSHPLHEFEEIVFNSDFLDASYYENFIETCLTLLTSETHLEIPITRPDAEDDLNNYFLLKLVWGNFSIKVVVKKSDIYLVAFASNNCVWYFKDVSLSLMKKIFSSKEYKSFDFHHLAFAASYGHLESYAKLSPEKSRMDFSLGLAAFNSYICELSELDRTDRRRDYLIARAFLAFIQMVPECVRIRKFQQRVARVFQPNEDGVFPTLRPTGFDVKCQLNWETMSERTLEMKNLTDKFDKPVVLGSGKGETVECADHVKQLLHILKSKKLSRG</sequence>
<dbReference type="InterPro" id="IPR036041">
    <property type="entry name" value="Ribosome-inact_prot_sf"/>
</dbReference>
<dbReference type="PANTHER" id="PTHR33453:SF34">
    <property type="entry name" value="RIBOSOME-INACTIVATING PROTEIN"/>
    <property type="match status" value="1"/>
</dbReference>
<comment type="catalytic activity">
    <reaction evidence="1">
        <text>Endohydrolysis of the N-glycosidic bond at one specific adenosine on the 28S rRNA.</text>
        <dbReference type="EC" id="3.2.2.22"/>
    </reaction>
</comment>
<dbReference type="PANTHER" id="PTHR33453">
    <property type="match status" value="1"/>
</dbReference>
<dbReference type="GO" id="GO:0017148">
    <property type="term" value="P:negative regulation of translation"/>
    <property type="evidence" value="ECO:0007669"/>
    <property type="project" value="UniProtKB-KW"/>
</dbReference>
<protein>
    <recommendedName>
        <fullName evidence="1">rRNA N-glycosylase</fullName>
        <ecNumber evidence="1">3.2.2.22</ecNumber>
    </recommendedName>
</protein>
<keyword evidence="4" id="KW-1185">Reference proteome</keyword>
<dbReference type="AlphaFoldDB" id="A0AAV0CIQ0"/>
<keyword evidence="1" id="KW-0652">Protein synthesis inhibitor</keyword>
<keyword evidence="1" id="KW-0378">Hydrolase</keyword>
<evidence type="ECO:0000256" key="1">
    <source>
        <dbReference type="RuleBase" id="RU004915"/>
    </source>
</evidence>
<comment type="similarity">
    <text evidence="1">Belongs to the ribosome-inactivating protein family.</text>
</comment>
<dbReference type="InterPro" id="IPR016138">
    <property type="entry name" value="Ribosome_inactivat_prot_sub1"/>
</dbReference>
<feature type="region of interest" description="Disordered" evidence="2">
    <location>
        <begin position="1"/>
        <end position="28"/>
    </location>
</feature>
<reference evidence="3" key="1">
    <citation type="submission" date="2022-07" db="EMBL/GenBank/DDBJ databases">
        <authorList>
            <person name="Macas J."/>
            <person name="Novak P."/>
            <person name="Neumann P."/>
        </authorList>
    </citation>
    <scope>NUCLEOTIDE SEQUENCE</scope>
</reference>
<dbReference type="Pfam" id="PF00161">
    <property type="entry name" value="RIP"/>
    <property type="match status" value="1"/>
</dbReference>
<dbReference type="GO" id="GO:0090729">
    <property type="term" value="F:toxin activity"/>
    <property type="evidence" value="ECO:0007669"/>
    <property type="project" value="UniProtKB-KW"/>
</dbReference>
<dbReference type="Proteomes" id="UP001152523">
    <property type="component" value="Unassembled WGS sequence"/>
</dbReference>
<proteinExistence type="inferred from homology"/>
<accession>A0AAV0CIQ0</accession>
<name>A0AAV0CIQ0_9ASTE</name>
<dbReference type="SUPFAM" id="SSF56371">
    <property type="entry name" value="Ribosome inactivating proteins (RIP)"/>
    <property type="match status" value="1"/>
</dbReference>
<dbReference type="EMBL" id="CAMAPF010000031">
    <property type="protein sequence ID" value="CAH9078008.1"/>
    <property type="molecule type" value="Genomic_DNA"/>
</dbReference>